<dbReference type="RefSeq" id="WP_206720734.1">
    <property type="nucleotide sequence ID" value="NZ_CP071090.1"/>
</dbReference>
<evidence type="ECO:0008006" key="4">
    <source>
        <dbReference type="Google" id="ProtNLM"/>
    </source>
</evidence>
<dbReference type="Proteomes" id="UP000662747">
    <property type="component" value="Chromosome"/>
</dbReference>
<accession>A0ABX7NL32</accession>
<evidence type="ECO:0000313" key="3">
    <source>
        <dbReference type="Proteomes" id="UP000662747"/>
    </source>
</evidence>
<reference evidence="2 3" key="1">
    <citation type="submission" date="2021-02" db="EMBL/GenBank/DDBJ databases">
        <title>De Novo genome assembly of isolated myxobacteria.</title>
        <authorList>
            <person name="Stevens D.C."/>
        </authorList>
    </citation>
    <scope>NUCLEOTIDE SEQUENCE [LARGE SCALE GENOMIC DNA]</scope>
    <source>
        <strain evidence="3">SCPEA02</strain>
    </source>
</reference>
<protein>
    <recommendedName>
        <fullName evidence="4">Lipoprotein</fullName>
    </recommendedName>
</protein>
<gene>
    <name evidence="2" type="ORF">JY651_27780</name>
</gene>
<name>A0ABX7NL32_9BACT</name>
<dbReference type="EMBL" id="CP071090">
    <property type="protein sequence ID" value="QSQ19146.1"/>
    <property type="molecule type" value="Genomic_DNA"/>
</dbReference>
<proteinExistence type="predicted"/>
<keyword evidence="3" id="KW-1185">Reference proteome</keyword>
<feature type="region of interest" description="Disordered" evidence="1">
    <location>
        <begin position="39"/>
        <end position="59"/>
    </location>
</feature>
<sequence length="137" mass="14377">MRSLHPAVHRVSSHGVWLRRTLLAAGLAVMTVAITACPSEPSASGGKTAEGAPDDKSQAEAMVKDKWQEGTACVANTAPDCPSEYRGACRTGRADGCSHQACTDAKGNARANLRAVVPETCYKYIQSTDRCLNGPGC</sequence>
<evidence type="ECO:0000256" key="1">
    <source>
        <dbReference type="SAM" id="MobiDB-lite"/>
    </source>
</evidence>
<organism evidence="2 3">
    <name type="scientific">Pyxidicoccus parkwayensis</name>
    <dbReference type="NCBI Taxonomy" id="2813578"/>
    <lineage>
        <taxon>Bacteria</taxon>
        <taxon>Pseudomonadati</taxon>
        <taxon>Myxococcota</taxon>
        <taxon>Myxococcia</taxon>
        <taxon>Myxococcales</taxon>
        <taxon>Cystobacterineae</taxon>
        <taxon>Myxococcaceae</taxon>
        <taxon>Pyxidicoccus</taxon>
    </lineage>
</organism>
<evidence type="ECO:0000313" key="2">
    <source>
        <dbReference type="EMBL" id="QSQ19146.1"/>
    </source>
</evidence>